<dbReference type="InterPro" id="IPR053115">
    <property type="entry name" value="CDK_inhibitor"/>
</dbReference>
<evidence type="ECO:0000313" key="2">
    <source>
        <dbReference type="EMBL" id="KAG6474124.1"/>
    </source>
</evidence>
<dbReference type="PANTHER" id="PTHR35162:SF2">
    <property type="entry name" value="OS08G0516600 PROTEIN"/>
    <property type="match status" value="1"/>
</dbReference>
<feature type="region of interest" description="Disordered" evidence="1">
    <location>
        <begin position="1"/>
        <end position="77"/>
    </location>
</feature>
<dbReference type="AlphaFoldDB" id="A0A8J5EEF1"/>
<feature type="compositionally biased region" description="Basic residues" evidence="1">
    <location>
        <begin position="62"/>
        <end position="71"/>
    </location>
</feature>
<protein>
    <submittedName>
        <fullName evidence="2">Uncharacterized protein</fullName>
    </submittedName>
</protein>
<keyword evidence="3" id="KW-1185">Reference proteome</keyword>
<proteinExistence type="predicted"/>
<organism evidence="2 3">
    <name type="scientific">Zingiber officinale</name>
    <name type="common">Ginger</name>
    <name type="synonym">Amomum zingiber</name>
    <dbReference type="NCBI Taxonomy" id="94328"/>
    <lineage>
        <taxon>Eukaryota</taxon>
        <taxon>Viridiplantae</taxon>
        <taxon>Streptophyta</taxon>
        <taxon>Embryophyta</taxon>
        <taxon>Tracheophyta</taxon>
        <taxon>Spermatophyta</taxon>
        <taxon>Magnoliopsida</taxon>
        <taxon>Liliopsida</taxon>
        <taxon>Zingiberales</taxon>
        <taxon>Zingiberaceae</taxon>
        <taxon>Zingiber</taxon>
    </lineage>
</organism>
<reference evidence="2 3" key="1">
    <citation type="submission" date="2020-08" db="EMBL/GenBank/DDBJ databases">
        <title>Plant Genome Project.</title>
        <authorList>
            <person name="Zhang R.-G."/>
        </authorList>
    </citation>
    <scope>NUCLEOTIDE SEQUENCE [LARGE SCALE GENOMIC DNA]</scope>
    <source>
        <tissue evidence="2">Rhizome</tissue>
    </source>
</reference>
<accession>A0A8J5EEF1</accession>
<dbReference type="Proteomes" id="UP000734854">
    <property type="component" value="Unassembled WGS sequence"/>
</dbReference>
<dbReference type="PANTHER" id="PTHR35162">
    <property type="entry name" value="OS08G0516600 PROTEIN"/>
    <property type="match status" value="1"/>
</dbReference>
<evidence type="ECO:0000256" key="1">
    <source>
        <dbReference type="SAM" id="MobiDB-lite"/>
    </source>
</evidence>
<comment type="caution">
    <text evidence="2">The sequence shown here is derived from an EMBL/GenBank/DDBJ whole genome shotgun (WGS) entry which is preliminary data.</text>
</comment>
<name>A0A8J5EEF1_ZINOF</name>
<gene>
    <name evidence="2" type="ORF">ZIOFF_068048</name>
</gene>
<sequence length="108" mass="11713">MGFEFVDLGARPLPPIKTRRATEADEEYPTTTGPTDDDEAENCVTPESSPRPVELQPPPPPRKPRQAKRKLGPPPGGYCLVPSDLAAVFVPAPPSNKRIRVGRADQMA</sequence>
<dbReference type="EMBL" id="JACMSC010000019">
    <property type="protein sequence ID" value="KAG6474124.1"/>
    <property type="molecule type" value="Genomic_DNA"/>
</dbReference>
<evidence type="ECO:0000313" key="3">
    <source>
        <dbReference type="Proteomes" id="UP000734854"/>
    </source>
</evidence>